<feature type="domain" description="Restriction endonuclease type II-like" evidence="4">
    <location>
        <begin position="1244"/>
        <end position="1341"/>
    </location>
</feature>
<dbReference type="Pfam" id="PF11784">
    <property type="entry name" value="DUF3320"/>
    <property type="match status" value="1"/>
</dbReference>
<reference evidence="5 6" key="1">
    <citation type="submission" date="2018-11" db="EMBL/GenBank/DDBJ databases">
        <title>Genomic Encyclopedia of Type Strains, Phase IV (KMG-IV): sequencing the most valuable type-strain genomes for metagenomic binning, comparative biology and taxonomic classification.</title>
        <authorList>
            <person name="Goeker M."/>
        </authorList>
    </citation>
    <scope>NUCLEOTIDE SEQUENCE [LARGE SCALE GENOMIC DNA]</scope>
    <source>
        <strain evidence="5 6">DSM 100316</strain>
    </source>
</reference>
<dbReference type="Gene3D" id="3.40.960.10">
    <property type="entry name" value="VSR Endonuclease"/>
    <property type="match status" value="1"/>
</dbReference>
<sequence>MGSIKKQLDISRMELLDMGIRGNTLLHFRATAKTLSVVDERSDVIFERLVEQQQAMSFIPLPAKLLNADSELASSEPLEDQLQLLSGPERHIDCHLQTKLAASLLDKRLLKISTEANSFYQEQGVDILYLALGFLTWYEDGHPDKARQAPLILVPVKLQRGSAKERFKLHYTQADLGPNLTLAAKLKMELKIELPEFAEELTPEEYFAAVEAAVAAQPRWQVSRNHVALGLFSFGKFQMYQDLAPDSWPSYCQPDQHPVLQRLLGEGFKASDSDDLPVEPKKALDLTGLSFVKDADSSQTSAILAVRNGESLVIQGPPGTGKSQTITNIISQSIADGKSVLFVAEKMAALEVVKSRLDDCQLGEAVLELHSHKSNKKSVLSELRRTLELGVPKVEDCAADKARHRLLQHKLDRYCREVNAPILNSGMSYIDALGYDLQLSKESSGHNLPVLDFELMREWDSEDFDRACTLVRPLVSHLSEMGVPSSHPFSQSKLEDFSPAAQSQLLETLAQCDILLADSQQQSRVLAKQVGLPAPTTVNAIVGLCAAVERLLSAPRLAGLNLEAAEWRDSEEQINQLIATATEISVIKNSRSGVLIDQAWSADLLAARQAFATTGEHWWRSFSGAYRRAEACLKGLLLIDLPESSDDCLALLDDVLKVQSLNERFEGQASLGERLFGSRWRGLDSDWVELQELAEWLIVFYRQPGPDALSSGALRFLQDGDSLAKGQQQLACMVEAVTAMRDGMESLAQQLKITRLEDENVLLTEEFGVLQQRCVAWREQVDSLYQMTRYNCLARILRSKKLTAIEKLAFHWQGPPHLLLTTLKKTWYEGLLHEAYSHSVSIKHFDRLNHENIIDEFKTLDGELFLHAQEALVERLHENLPHASAAGEAGIIRHEMSKKRRHMPLRRLLKQAGRAVQQIKPVFMMSPMSVATYLEQGAIDFDLLIFDEASQIKVVDAIGPILRAKQVVVVGDTRQMPPTDFFSQSLELEDEEAERSQTADIESILNMFISKGAPETMLRWHYRSRHDSLITVSNHEFYDGKLMIFPSPGVNAQAKGLSFQHIPEAIYDRGASRTNPLEAKVVAEAVLDFAQTTPQLSLGVVAFSTAQRDCILEELEHLRRENPDCEDFFNEERLEGFFVKNLENVQGDERDTIFVSIGYGRTIDGGVSKSFGPINLDGGERRLNVLITRARLAMEVFCNFTAEQLGDVDDSPFGVRALKSFIHYAESGDLVNECEPVVQHETPFENQVTEVIQSLGYEVEAQLGTTGFSIDIAVRDPQHSDRYLLAVETDGANYGHAKNARDRDRLRQSVLEGLGWRCHRVWSTDWFRSPKRETDRLKEAIDEAVSYYHQLDDGAAERLRSAGDPNGQQARVARLLEVEGEALVPAYTLTSGDIGIARAVKIHKLHVAVINKAVQRIVEIEGPLHIKDVADRLSESAGYVRVGPRVVPHLEASLPIGHAEGLFYLENNFIYCNGDKQVAVRDRSALTSRQRKLEHIPPEELEAALLLAIEVGFSLSAKAAVTEALTLLGFQRKTEKARLVMAERLKQLLAEGRVKQEGELISCLIKERA</sequence>
<dbReference type="PANTHER" id="PTHR10887">
    <property type="entry name" value="DNA2/NAM7 HELICASE FAMILY"/>
    <property type="match status" value="1"/>
</dbReference>
<dbReference type="InterPro" id="IPR011335">
    <property type="entry name" value="Restrct_endonuc-II-like"/>
</dbReference>
<dbReference type="GO" id="GO:0004386">
    <property type="term" value="F:helicase activity"/>
    <property type="evidence" value="ECO:0007669"/>
    <property type="project" value="InterPro"/>
</dbReference>
<dbReference type="SUPFAM" id="SSF52980">
    <property type="entry name" value="Restriction endonuclease-like"/>
    <property type="match status" value="1"/>
</dbReference>
<feature type="domain" description="DUF3320" evidence="1">
    <location>
        <begin position="1407"/>
        <end position="1446"/>
    </location>
</feature>
<dbReference type="Pfam" id="PF13087">
    <property type="entry name" value="AAA_12"/>
    <property type="match status" value="1"/>
</dbReference>
<comment type="caution">
    <text evidence="5">The sequence shown here is derived from an EMBL/GenBank/DDBJ whole genome shotgun (WGS) entry which is preliminary data.</text>
</comment>
<evidence type="ECO:0000259" key="1">
    <source>
        <dbReference type="Pfam" id="PF11784"/>
    </source>
</evidence>
<dbReference type="SUPFAM" id="SSF52540">
    <property type="entry name" value="P-loop containing nucleoside triphosphate hydrolases"/>
    <property type="match status" value="1"/>
</dbReference>
<dbReference type="Pfam" id="PF13195">
    <property type="entry name" value="DUF4011"/>
    <property type="match status" value="1"/>
</dbReference>
<feature type="domain" description="DNA2/NAM7 helicase-like C-terminal" evidence="3">
    <location>
        <begin position="1002"/>
        <end position="1199"/>
    </location>
</feature>
<dbReference type="CDD" id="cd18808">
    <property type="entry name" value="SF1_C_Upf1"/>
    <property type="match status" value="1"/>
</dbReference>
<evidence type="ECO:0000313" key="5">
    <source>
        <dbReference type="EMBL" id="ROS00131.1"/>
    </source>
</evidence>
<dbReference type="OrthoDB" id="9757917at2"/>
<dbReference type="EMBL" id="RKHR01000005">
    <property type="protein sequence ID" value="ROS00131.1"/>
    <property type="molecule type" value="Genomic_DNA"/>
</dbReference>
<proteinExistence type="predicted"/>
<dbReference type="InterPro" id="IPR025103">
    <property type="entry name" value="DUF4011"/>
</dbReference>
<dbReference type="FunFam" id="3.40.960.10:FF:000002">
    <property type="entry name" value="DNA helicase related protein"/>
    <property type="match status" value="1"/>
</dbReference>
<dbReference type="InterPro" id="IPR021754">
    <property type="entry name" value="DUF3320"/>
</dbReference>
<dbReference type="PANTHER" id="PTHR10887:SF530">
    <property type="entry name" value="SUPERFAMILY I DNA HELICASES"/>
    <property type="match status" value="1"/>
</dbReference>
<dbReference type="Proteomes" id="UP000275394">
    <property type="component" value="Unassembled WGS sequence"/>
</dbReference>
<dbReference type="InterPro" id="IPR047187">
    <property type="entry name" value="SF1_C_Upf1"/>
</dbReference>
<dbReference type="Pfam" id="PF13086">
    <property type="entry name" value="AAA_11"/>
    <property type="match status" value="2"/>
</dbReference>
<evidence type="ECO:0000259" key="2">
    <source>
        <dbReference type="Pfam" id="PF13086"/>
    </source>
</evidence>
<dbReference type="InterPro" id="IPR041679">
    <property type="entry name" value="DNA2/NAM7-like_C"/>
</dbReference>
<name>A0A3N2DK00_9GAMM</name>
<dbReference type="InterPro" id="IPR027417">
    <property type="entry name" value="P-loop_NTPase"/>
</dbReference>
<evidence type="ECO:0000259" key="4">
    <source>
        <dbReference type="Pfam" id="PF18741"/>
    </source>
</evidence>
<organism evidence="5 6">
    <name type="scientific">Sinobacterium caligoides</name>
    <dbReference type="NCBI Taxonomy" id="933926"/>
    <lineage>
        <taxon>Bacteria</taxon>
        <taxon>Pseudomonadati</taxon>
        <taxon>Pseudomonadota</taxon>
        <taxon>Gammaproteobacteria</taxon>
        <taxon>Cellvibrionales</taxon>
        <taxon>Spongiibacteraceae</taxon>
        <taxon>Sinobacterium</taxon>
    </lineage>
</organism>
<feature type="domain" description="DNA2/NAM7 helicase helicase" evidence="2">
    <location>
        <begin position="934"/>
        <end position="979"/>
    </location>
</feature>
<dbReference type="InterPro" id="IPR041677">
    <property type="entry name" value="DNA2/NAM7_AAA_11"/>
</dbReference>
<protein>
    <submittedName>
        <fullName evidence="5">AAA domain-containing protein</fullName>
    </submittedName>
</protein>
<dbReference type="FunFam" id="3.40.50.300:FF:002063">
    <property type="entry name" value="DNA helicase related protein"/>
    <property type="match status" value="1"/>
</dbReference>
<dbReference type="RefSeq" id="WP_123713114.1">
    <property type="nucleotide sequence ID" value="NZ_RKHR01000005.1"/>
</dbReference>
<dbReference type="Gene3D" id="3.40.50.300">
    <property type="entry name" value="P-loop containing nucleotide triphosphate hydrolases"/>
    <property type="match status" value="3"/>
</dbReference>
<dbReference type="Pfam" id="PF18741">
    <property type="entry name" value="MTES_1575"/>
    <property type="match status" value="1"/>
</dbReference>
<gene>
    <name evidence="5" type="ORF">EDC56_2767</name>
</gene>
<accession>A0A3N2DK00</accession>
<dbReference type="InterPro" id="IPR049468">
    <property type="entry name" value="Restrct_endonuc-II-like_dom"/>
</dbReference>
<evidence type="ECO:0000313" key="6">
    <source>
        <dbReference type="Proteomes" id="UP000275394"/>
    </source>
</evidence>
<dbReference type="InterPro" id="IPR045055">
    <property type="entry name" value="DNA2/NAM7-like"/>
</dbReference>
<feature type="domain" description="DNA2/NAM7 helicase helicase" evidence="2">
    <location>
        <begin position="296"/>
        <end position="393"/>
    </location>
</feature>
<keyword evidence="6" id="KW-1185">Reference proteome</keyword>
<evidence type="ECO:0000259" key="3">
    <source>
        <dbReference type="Pfam" id="PF13087"/>
    </source>
</evidence>